<evidence type="ECO:0000313" key="2">
    <source>
        <dbReference type="EMBL" id="KZP04778.1"/>
    </source>
</evidence>
<protein>
    <submittedName>
        <fullName evidence="2">Uncharacterized protein</fullName>
    </submittedName>
</protein>
<reference evidence="2" key="1">
    <citation type="journal article" date="2016" name="Mol. Biol. Evol.">
        <title>Comparative Genomics of Early-Diverging Mushroom-Forming Fungi Provides Insights into the Origins of Lignocellulose Decay Capabilities.</title>
        <authorList>
            <person name="Nagy L.G."/>
            <person name="Riley R."/>
            <person name="Tritt A."/>
            <person name="Adam C."/>
            <person name="Daum C."/>
            <person name="Floudas D."/>
            <person name="Sun H."/>
            <person name="Yadav J.S."/>
            <person name="Pangilinan J."/>
            <person name="Larsson K.H."/>
            <person name="Matsuura K."/>
            <person name="Barry K."/>
            <person name="Labutti K."/>
            <person name="Kuo R."/>
            <person name="Ohm R.A."/>
            <person name="Bhattacharya S.S."/>
            <person name="Shirouzu T."/>
            <person name="Yoshinaga Y."/>
            <person name="Martin F.M."/>
            <person name="Grigoriev I.V."/>
            <person name="Hibbett D.S."/>
        </authorList>
    </citation>
    <scope>NUCLEOTIDE SEQUENCE [LARGE SCALE GENOMIC DNA]</scope>
    <source>
        <strain evidence="2">CBS 109695</strain>
    </source>
</reference>
<feature type="compositionally biased region" description="Polar residues" evidence="1">
    <location>
        <begin position="29"/>
        <end position="50"/>
    </location>
</feature>
<proteinExistence type="predicted"/>
<name>A0A167V9J4_9AGAM</name>
<accession>A0A167V9J4</accession>
<feature type="non-terminal residue" evidence="2">
    <location>
        <position position="83"/>
    </location>
</feature>
<organism evidence="2">
    <name type="scientific">Athelia psychrophila</name>
    <dbReference type="NCBI Taxonomy" id="1759441"/>
    <lineage>
        <taxon>Eukaryota</taxon>
        <taxon>Fungi</taxon>
        <taxon>Dikarya</taxon>
        <taxon>Basidiomycota</taxon>
        <taxon>Agaricomycotina</taxon>
        <taxon>Agaricomycetes</taxon>
        <taxon>Agaricomycetidae</taxon>
        <taxon>Atheliales</taxon>
        <taxon>Atheliaceae</taxon>
        <taxon>Athelia</taxon>
    </lineage>
</organism>
<feature type="compositionally biased region" description="Polar residues" evidence="1">
    <location>
        <begin position="68"/>
        <end position="83"/>
    </location>
</feature>
<evidence type="ECO:0000256" key="1">
    <source>
        <dbReference type="SAM" id="MobiDB-lite"/>
    </source>
</evidence>
<dbReference type="EMBL" id="KV417889">
    <property type="protein sequence ID" value="KZP04778.1"/>
    <property type="molecule type" value="Genomic_DNA"/>
</dbReference>
<gene>
    <name evidence="2" type="ORF">FIBSPDRAFT_878161</name>
</gene>
<feature type="region of interest" description="Disordered" evidence="1">
    <location>
        <begin position="28"/>
        <end position="83"/>
    </location>
</feature>
<dbReference type="AlphaFoldDB" id="A0A167V9J4"/>
<sequence>MAAEEPVSDSPPIQTYAMTMTLVVPDVTAATTSESQTAGSPPARTANSDATETEVDLVDPAPIEDASALSTQEAPTNTIRAAK</sequence>